<evidence type="ECO:0000259" key="2">
    <source>
        <dbReference type="Pfam" id="PF12890"/>
    </source>
</evidence>
<keyword evidence="1" id="KW-0665">Pyrimidine biosynthesis</keyword>
<protein>
    <submittedName>
        <fullName evidence="3">Dihydroorotase</fullName>
    </submittedName>
</protein>
<evidence type="ECO:0000256" key="1">
    <source>
        <dbReference type="ARBA" id="ARBA00022975"/>
    </source>
</evidence>
<dbReference type="InterPro" id="IPR032466">
    <property type="entry name" value="Metal_Hydrolase"/>
</dbReference>
<accession>A0ABQ1QNN8</accession>
<gene>
    <name evidence="3" type="primary">pyrC2</name>
    <name evidence="3" type="ORF">GCM10011361_01560</name>
</gene>
<evidence type="ECO:0000313" key="3">
    <source>
        <dbReference type="EMBL" id="GGD38139.1"/>
    </source>
</evidence>
<dbReference type="SUPFAM" id="SSF51338">
    <property type="entry name" value="Composite domain of metallo-dependent hydrolases"/>
    <property type="match status" value="1"/>
</dbReference>
<dbReference type="Gene3D" id="3.20.20.140">
    <property type="entry name" value="Metal-dependent hydrolases"/>
    <property type="match status" value="1"/>
</dbReference>
<dbReference type="Gene3D" id="2.30.40.10">
    <property type="entry name" value="Urease, subunit C, domain 1"/>
    <property type="match status" value="1"/>
</dbReference>
<dbReference type="SUPFAM" id="SSF51556">
    <property type="entry name" value="Metallo-dependent hydrolases"/>
    <property type="match status" value="1"/>
</dbReference>
<sequence length="419" mass="45250">MNILLKSARILDTQNQSLHGKVRDIWIKNGRIEKIASSVSPEARTKVIERPNLHVSKGWIDSSVSFGEPGYEERETLAHGARVAALSGFTDVVLNPNTHPIPDTSGDIVFINKTAAGKGARVHPMGALTRASAGTDLSEMYDMKKAGAVAFYDFKSPVGQSNLLKIALQYAQGFDALVLSFPMDSSIAATGTVNEGNTSTQLGLKGIPALAEEIQIARDLYILEYTGGKLHIPTISSSGAVALIGEAKKKGLDVTCSVAIHNLYYTDEVLVDFDTNFKVMPPLRTSKDREALRKGLKNGVIDMVTSDHMPIDIEEKRVEFDRAAYGSLGLESSFGILNSIFGPDKTVDLLTAGHKRFGLPAPAIKEGEPVSLSLFNPEGDHLITKESLESTSKNSMYAGRKVKGLVYGSVTGQQVFLKK</sequence>
<dbReference type="Proteomes" id="UP000625780">
    <property type="component" value="Unassembled WGS sequence"/>
</dbReference>
<dbReference type="InterPro" id="IPR050138">
    <property type="entry name" value="DHOase/Allantoinase_Hydrolase"/>
</dbReference>
<organism evidence="3 4">
    <name type="scientific">Muriicola marianensis</name>
    <dbReference type="NCBI Taxonomy" id="1324801"/>
    <lineage>
        <taxon>Bacteria</taxon>
        <taxon>Pseudomonadati</taxon>
        <taxon>Bacteroidota</taxon>
        <taxon>Flavobacteriia</taxon>
        <taxon>Flavobacteriales</taxon>
        <taxon>Flavobacteriaceae</taxon>
        <taxon>Muriicola</taxon>
    </lineage>
</organism>
<keyword evidence="4" id="KW-1185">Reference proteome</keyword>
<evidence type="ECO:0000313" key="4">
    <source>
        <dbReference type="Proteomes" id="UP000625780"/>
    </source>
</evidence>
<dbReference type="EMBL" id="BMFH01000001">
    <property type="protein sequence ID" value="GGD38139.1"/>
    <property type="molecule type" value="Genomic_DNA"/>
</dbReference>
<dbReference type="Pfam" id="PF12890">
    <property type="entry name" value="DHOase"/>
    <property type="match status" value="1"/>
</dbReference>
<dbReference type="PANTHER" id="PTHR43668:SF2">
    <property type="entry name" value="ALLANTOINASE"/>
    <property type="match status" value="1"/>
</dbReference>
<name>A0ABQ1QNN8_9FLAO</name>
<dbReference type="RefSeq" id="WP_188368803.1">
    <property type="nucleotide sequence ID" value="NZ_BMFH01000001.1"/>
</dbReference>
<reference evidence="4" key="1">
    <citation type="journal article" date="2019" name="Int. J. Syst. Evol. Microbiol.">
        <title>The Global Catalogue of Microorganisms (GCM) 10K type strain sequencing project: providing services to taxonomists for standard genome sequencing and annotation.</title>
        <authorList>
            <consortium name="The Broad Institute Genomics Platform"/>
            <consortium name="The Broad Institute Genome Sequencing Center for Infectious Disease"/>
            <person name="Wu L."/>
            <person name="Ma J."/>
        </authorList>
    </citation>
    <scope>NUCLEOTIDE SEQUENCE [LARGE SCALE GENOMIC DNA]</scope>
    <source>
        <strain evidence="4">CGMCC 1.12606</strain>
    </source>
</reference>
<dbReference type="InterPro" id="IPR004722">
    <property type="entry name" value="DHOase"/>
</dbReference>
<feature type="domain" description="Dihydroorotase catalytic" evidence="2">
    <location>
        <begin position="58"/>
        <end position="237"/>
    </location>
</feature>
<dbReference type="InterPro" id="IPR024403">
    <property type="entry name" value="DHOase_cat"/>
</dbReference>
<comment type="caution">
    <text evidence="3">The sequence shown here is derived from an EMBL/GenBank/DDBJ whole genome shotgun (WGS) entry which is preliminary data.</text>
</comment>
<dbReference type="PANTHER" id="PTHR43668">
    <property type="entry name" value="ALLANTOINASE"/>
    <property type="match status" value="1"/>
</dbReference>
<dbReference type="InterPro" id="IPR011059">
    <property type="entry name" value="Metal-dep_hydrolase_composite"/>
</dbReference>
<proteinExistence type="predicted"/>
<dbReference type="CDD" id="cd01317">
    <property type="entry name" value="DHOase_IIa"/>
    <property type="match status" value="1"/>
</dbReference>